<keyword evidence="1" id="KW-0472">Membrane</keyword>
<keyword evidence="1" id="KW-1133">Transmembrane helix</keyword>
<dbReference type="EMBL" id="VHII01000014">
    <property type="protein sequence ID" value="KAF1380470.1"/>
    <property type="molecule type" value="Genomic_DNA"/>
</dbReference>
<proteinExistence type="predicted"/>
<feature type="transmembrane region" description="Helical" evidence="1">
    <location>
        <begin position="12"/>
        <end position="29"/>
    </location>
</feature>
<name>A0A6A5EHZ1_PERFL</name>
<protein>
    <submittedName>
        <fullName evidence="2">Uncharacterized protein</fullName>
    </submittedName>
</protein>
<keyword evidence="1" id="KW-0812">Transmembrane</keyword>
<dbReference type="Proteomes" id="UP000465112">
    <property type="component" value="Chromosome 14"/>
</dbReference>
<keyword evidence="3" id="KW-1185">Reference proteome</keyword>
<gene>
    <name evidence="2" type="ORF">PFLUV_G00164070</name>
</gene>
<sequence length="154" mass="17173">MALQDTLVPGLAYFSVLWPGLGVFLTTLLSRNRTELLAKTVFTLHSPAVLQLSKRDRFDLACVPSPPRSITLERNCALFLSASNKEILLMAMKDMDIAKLTSTDLPLQVVQCSLMKHQLWTIARSSVVQWKYPLNSVTMSLGQLYGENDLSTSE</sequence>
<comment type="caution">
    <text evidence="2">The sequence shown here is derived from an EMBL/GenBank/DDBJ whole genome shotgun (WGS) entry which is preliminary data.</text>
</comment>
<evidence type="ECO:0000313" key="3">
    <source>
        <dbReference type="Proteomes" id="UP000465112"/>
    </source>
</evidence>
<evidence type="ECO:0000313" key="2">
    <source>
        <dbReference type="EMBL" id="KAF1380470.1"/>
    </source>
</evidence>
<accession>A0A6A5EHZ1</accession>
<reference evidence="2 3" key="1">
    <citation type="submission" date="2019-06" db="EMBL/GenBank/DDBJ databases">
        <title>A chromosome-scale genome assembly of the European perch, Perca fluviatilis.</title>
        <authorList>
            <person name="Roques C."/>
            <person name="Zahm M."/>
            <person name="Cabau C."/>
            <person name="Klopp C."/>
            <person name="Bouchez O."/>
            <person name="Donnadieu C."/>
            <person name="Kuhl H."/>
            <person name="Gislard M."/>
            <person name="Guendouz S."/>
            <person name="Journot L."/>
            <person name="Haffray P."/>
            <person name="Bestin A."/>
            <person name="Morvezen R."/>
            <person name="Feron R."/>
            <person name="Wen M."/>
            <person name="Jouanno E."/>
            <person name="Herpin A."/>
            <person name="Schartl M."/>
            <person name="Postlethwait J."/>
            <person name="Schaerlinger B."/>
            <person name="Chardard D."/>
            <person name="Lecocq T."/>
            <person name="Poncet C."/>
            <person name="Jaffrelo L."/>
            <person name="Lampietro C."/>
            <person name="Guiguen Y."/>
        </authorList>
    </citation>
    <scope>NUCLEOTIDE SEQUENCE [LARGE SCALE GENOMIC DNA]</scope>
    <source>
        <tissue evidence="2">Blood</tissue>
    </source>
</reference>
<evidence type="ECO:0000256" key="1">
    <source>
        <dbReference type="SAM" id="Phobius"/>
    </source>
</evidence>
<organism evidence="2 3">
    <name type="scientific">Perca fluviatilis</name>
    <name type="common">European perch</name>
    <dbReference type="NCBI Taxonomy" id="8168"/>
    <lineage>
        <taxon>Eukaryota</taxon>
        <taxon>Metazoa</taxon>
        <taxon>Chordata</taxon>
        <taxon>Craniata</taxon>
        <taxon>Vertebrata</taxon>
        <taxon>Euteleostomi</taxon>
        <taxon>Actinopterygii</taxon>
        <taxon>Neopterygii</taxon>
        <taxon>Teleostei</taxon>
        <taxon>Neoteleostei</taxon>
        <taxon>Acanthomorphata</taxon>
        <taxon>Eupercaria</taxon>
        <taxon>Perciformes</taxon>
        <taxon>Percoidei</taxon>
        <taxon>Percidae</taxon>
        <taxon>Percinae</taxon>
        <taxon>Perca</taxon>
    </lineage>
</organism>
<dbReference type="AlphaFoldDB" id="A0A6A5EHZ1"/>